<proteinExistence type="predicted"/>
<keyword evidence="5 6" id="KW-0472">Membrane</keyword>
<comment type="subcellular location">
    <subcellularLocation>
        <location evidence="1">Cell membrane</location>
        <topology evidence="1">Multi-pass membrane protein</topology>
    </subcellularLocation>
</comment>
<dbReference type="InterPro" id="IPR032808">
    <property type="entry name" value="DoxX"/>
</dbReference>
<sequence>MFLLRLAVAAVLGIRGAQQLMDIPGTIALFAGTALPYPEIFAWVTSAASVLIAVALVFGLATRVAGLGTLLIGAGALVFVYWWKSPFEAGVAGFHGETELLLAVLGCFLLLSGGGSWGIDAAVRKGRLQRKADKHNAELI</sequence>
<evidence type="ECO:0000256" key="5">
    <source>
        <dbReference type="ARBA" id="ARBA00023136"/>
    </source>
</evidence>
<accession>A0A645G137</accession>
<evidence type="ECO:0000256" key="2">
    <source>
        <dbReference type="ARBA" id="ARBA00022475"/>
    </source>
</evidence>
<evidence type="ECO:0000313" key="7">
    <source>
        <dbReference type="EMBL" id="MPN20531.1"/>
    </source>
</evidence>
<feature type="transmembrane region" description="Helical" evidence="6">
    <location>
        <begin position="103"/>
        <end position="123"/>
    </location>
</feature>
<dbReference type="EMBL" id="VSSQ01068320">
    <property type="protein sequence ID" value="MPN20531.1"/>
    <property type="molecule type" value="Genomic_DNA"/>
</dbReference>
<comment type="caution">
    <text evidence="7">The sequence shown here is derived from an EMBL/GenBank/DDBJ whole genome shotgun (WGS) entry which is preliminary data.</text>
</comment>
<organism evidence="7">
    <name type="scientific">bioreactor metagenome</name>
    <dbReference type="NCBI Taxonomy" id="1076179"/>
    <lineage>
        <taxon>unclassified sequences</taxon>
        <taxon>metagenomes</taxon>
        <taxon>ecological metagenomes</taxon>
    </lineage>
</organism>
<evidence type="ECO:0008006" key="8">
    <source>
        <dbReference type="Google" id="ProtNLM"/>
    </source>
</evidence>
<protein>
    <recommendedName>
        <fullName evidence="8">DoxX family protein</fullName>
    </recommendedName>
</protein>
<reference evidence="7" key="1">
    <citation type="submission" date="2019-08" db="EMBL/GenBank/DDBJ databases">
        <authorList>
            <person name="Kucharzyk K."/>
            <person name="Murdoch R.W."/>
            <person name="Higgins S."/>
            <person name="Loffler F."/>
        </authorList>
    </citation>
    <scope>NUCLEOTIDE SEQUENCE</scope>
</reference>
<dbReference type="Pfam" id="PF07681">
    <property type="entry name" value="DoxX"/>
    <property type="match status" value="1"/>
</dbReference>
<gene>
    <name evidence="7" type="ORF">SDC9_167910</name>
</gene>
<dbReference type="InterPro" id="IPR051907">
    <property type="entry name" value="DoxX-like_oxidoreductase"/>
</dbReference>
<dbReference type="AlphaFoldDB" id="A0A645G137"/>
<name>A0A645G137_9ZZZZ</name>
<keyword evidence="3 6" id="KW-0812">Transmembrane</keyword>
<evidence type="ECO:0000256" key="1">
    <source>
        <dbReference type="ARBA" id="ARBA00004651"/>
    </source>
</evidence>
<keyword evidence="4 6" id="KW-1133">Transmembrane helix</keyword>
<feature type="transmembrane region" description="Helical" evidence="6">
    <location>
        <begin position="40"/>
        <end position="58"/>
    </location>
</feature>
<evidence type="ECO:0000256" key="3">
    <source>
        <dbReference type="ARBA" id="ARBA00022692"/>
    </source>
</evidence>
<feature type="transmembrane region" description="Helical" evidence="6">
    <location>
        <begin position="65"/>
        <end position="83"/>
    </location>
</feature>
<dbReference type="PANTHER" id="PTHR33452:SF1">
    <property type="entry name" value="INNER MEMBRANE PROTEIN YPHA-RELATED"/>
    <property type="match status" value="1"/>
</dbReference>
<evidence type="ECO:0000256" key="6">
    <source>
        <dbReference type="SAM" id="Phobius"/>
    </source>
</evidence>
<keyword evidence="2" id="KW-1003">Cell membrane</keyword>
<dbReference type="PANTHER" id="PTHR33452">
    <property type="entry name" value="OXIDOREDUCTASE CATD-RELATED"/>
    <property type="match status" value="1"/>
</dbReference>
<evidence type="ECO:0000256" key="4">
    <source>
        <dbReference type="ARBA" id="ARBA00022989"/>
    </source>
</evidence>
<dbReference type="GO" id="GO:0005886">
    <property type="term" value="C:plasma membrane"/>
    <property type="evidence" value="ECO:0007669"/>
    <property type="project" value="UniProtKB-SubCell"/>
</dbReference>